<keyword evidence="1 2" id="KW-0378">Hydrolase</keyword>
<dbReference type="AlphaFoldDB" id="A0A196SH10"/>
<evidence type="ECO:0000313" key="6">
    <source>
        <dbReference type="Proteomes" id="UP000078348"/>
    </source>
</evidence>
<dbReference type="GO" id="GO:0005634">
    <property type="term" value="C:nucleus"/>
    <property type="evidence" value="ECO:0007669"/>
    <property type="project" value="TreeGrafter"/>
</dbReference>
<evidence type="ECO:0000259" key="4">
    <source>
        <dbReference type="PROSITE" id="PS51462"/>
    </source>
</evidence>
<protein>
    <submittedName>
        <fullName evidence="5">ADP-sugar pyrophosphatase</fullName>
    </submittedName>
</protein>
<dbReference type="InterPro" id="IPR020084">
    <property type="entry name" value="NUDIX_hydrolase_CS"/>
</dbReference>
<gene>
    <name evidence="5" type="ORF">AV274_2786</name>
</gene>
<evidence type="ECO:0000313" key="5">
    <source>
        <dbReference type="EMBL" id="OAO15447.1"/>
    </source>
</evidence>
<accession>A0A196SH10</accession>
<keyword evidence="3" id="KW-1133">Transmembrane helix</keyword>
<organism evidence="5 6">
    <name type="scientific">Blastocystis sp. subtype 1 (strain ATCC 50177 / NandII)</name>
    <dbReference type="NCBI Taxonomy" id="478820"/>
    <lineage>
        <taxon>Eukaryota</taxon>
        <taxon>Sar</taxon>
        <taxon>Stramenopiles</taxon>
        <taxon>Bigyra</taxon>
        <taxon>Opalozoa</taxon>
        <taxon>Opalinata</taxon>
        <taxon>Blastocystidae</taxon>
        <taxon>Blastocystis</taxon>
    </lineage>
</organism>
<sequence length="393" mass="44348">MEKLSTDWKYAGKWLKIGLKKYVLPGQSKTRLYEVVERVGKGDHDQKILDGINILPIAVSAKRHTKSIIVEKVYRPPVDKYCIEYPGGLIETGETKEEAALRELREETGFSGSVLPDNNMCLLPVCSGTGSESTCLIPVIIDLDAPDNETARQQLDEDELISTKFVPWESFPEAIDKYHEEGYGIELLVYYTALTRKLKQGMNLIDANLQKQLPNNTLIMIISSVSVLFAVIQIIFIHTDWIAAAGMVSLFVSLESFFAASNFQWKELRFLIPLNLVMMAVDVLLALFLILLRVEHCNIASNYGECYLVSVVYGFFMLVGGVLVHGLLAVLEYYFYRLFPTGEAGGMQIVDTHLFNEEDLMKRVEEYDNMKRVTELHLVPLSGPSYSVLHMAN</sequence>
<dbReference type="PANTHER" id="PTHR11839:SF1">
    <property type="entry name" value="ADP-SUGAR PYROPHOSPHATASE"/>
    <property type="match status" value="1"/>
</dbReference>
<evidence type="ECO:0000256" key="2">
    <source>
        <dbReference type="RuleBase" id="RU003476"/>
    </source>
</evidence>
<dbReference type="GO" id="GO:0019693">
    <property type="term" value="P:ribose phosphate metabolic process"/>
    <property type="evidence" value="ECO:0007669"/>
    <property type="project" value="TreeGrafter"/>
</dbReference>
<dbReference type="EMBL" id="LXWW01000139">
    <property type="protein sequence ID" value="OAO15447.1"/>
    <property type="molecule type" value="Genomic_DNA"/>
</dbReference>
<keyword evidence="6" id="KW-1185">Reference proteome</keyword>
<evidence type="ECO:0000256" key="3">
    <source>
        <dbReference type="SAM" id="Phobius"/>
    </source>
</evidence>
<dbReference type="InterPro" id="IPR015797">
    <property type="entry name" value="NUDIX_hydrolase-like_dom_sf"/>
</dbReference>
<dbReference type="InterPro" id="IPR020476">
    <property type="entry name" value="Nudix_hydrolase"/>
</dbReference>
<feature type="transmembrane region" description="Helical" evidence="3">
    <location>
        <begin position="270"/>
        <end position="292"/>
    </location>
</feature>
<feature type="transmembrane region" description="Helical" evidence="3">
    <location>
        <begin position="242"/>
        <end position="263"/>
    </location>
</feature>
<dbReference type="STRING" id="478820.A0A196SH10"/>
<dbReference type="Gene3D" id="3.90.79.10">
    <property type="entry name" value="Nucleoside Triphosphate Pyrophosphohydrolase"/>
    <property type="match status" value="1"/>
</dbReference>
<name>A0A196SH10_BLAHN</name>
<feature type="domain" description="Nudix hydrolase" evidence="4">
    <location>
        <begin position="47"/>
        <end position="189"/>
    </location>
</feature>
<comment type="similarity">
    <text evidence="2">Belongs to the Nudix hydrolase family.</text>
</comment>
<feature type="transmembrane region" description="Helical" evidence="3">
    <location>
        <begin position="218"/>
        <end position="236"/>
    </location>
</feature>
<dbReference type="SUPFAM" id="SSF55811">
    <property type="entry name" value="Nudix"/>
    <property type="match status" value="1"/>
</dbReference>
<comment type="caution">
    <text evidence="5">The sequence shown here is derived from an EMBL/GenBank/DDBJ whole genome shotgun (WGS) entry which is preliminary data.</text>
</comment>
<keyword evidence="3" id="KW-0472">Membrane</keyword>
<dbReference type="PROSITE" id="PS51462">
    <property type="entry name" value="NUDIX"/>
    <property type="match status" value="1"/>
</dbReference>
<dbReference type="Pfam" id="PF00293">
    <property type="entry name" value="NUDIX"/>
    <property type="match status" value="1"/>
</dbReference>
<dbReference type="PROSITE" id="PS00893">
    <property type="entry name" value="NUDIX_BOX"/>
    <property type="match status" value="1"/>
</dbReference>
<dbReference type="PRINTS" id="PR00502">
    <property type="entry name" value="NUDIXFAMILY"/>
</dbReference>
<dbReference type="InterPro" id="IPR000086">
    <property type="entry name" value="NUDIX_hydrolase_dom"/>
</dbReference>
<dbReference type="Proteomes" id="UP000078348">
    <property type="component" value="Unassembled WGS sequence"/>
</dbReference>
<reference evidence="5 6" key="1">
    <citation type="submission" date="2016-05" db="EMBL/GenBank/DDBJ databases">
        <title>Nuclear genome of Blastocystis sp. subtype 1 NandII.</title>
        <authorList>
            <person name="Gentekaki E."/>
            <person name="Curtis B."/>
            <person name="Stairs C."/>
            <person name="Eme L."/>
            <person name="Herman E."/>
            <person name="Klimes V."/>
            <person name="Arias M.C."/>
            <person name="Elias M."/>
            <person name="Hilliou F."/>
            <person name="Klute M."/>
            <person name="Malik S.-B."/>
            <person name="Pightling A."/>
            <person name="Rachubinski R."/>
            <person name="Salas D."/>
            <person name="Schlacht A."/>
            <person name="Suga H."/>
            <person name="Archibald J."/>
            <person name="Ball S.G."/>
            <person name="Clark G."/>
            <person name="Dacks J."/>
            <person name="Van Der Giezen M."/>
            <person name="Tsaousis A."/>
            <person name="Roger A."/>
        </authorList>
    </citation>
    <scope>NUCLEOTIDE SEQUENCE [LARGE SCALE GENOMIC DNA]</scope>
    <source>
        <strain evidence="6">ATCC 50177 / NandII</strain>
    </source>
</reference>
<keyword evidence="3" id="KW-0812">Transmembrane</keyword>
<dbReference type="OrthoDB" id="10249920at2759"/>
<dbReference type="GO" id="GO:0006753">
    <property type="term" value="P:nucleoside phosphate metabolic process"/>
    <property type="evidence" value="ECO:0007669"/>
    <property type="project" value="TreeGrafter"/>
</dbReference>
<evidence type="ECO:0000256" key="1">
    <source>
        <dbReference type="ARBA" id="ARBA00022801"/>
    </source>
</evidence>
<feature type="transmembrane region" description="Helical" evidence="3">
    <location>
        <begin position="312"/>
        <end position="335"/>
    </location>
</feature>
<dbReference type="GO" id="GO:0047631">
    <property type="term" value="F:ADP-ribose diphosphatase activity"/>
    <property type="evidence" value="ECO:0007669"/>
    <property type="project" value="TreeGrafter"/>
</dbReference>
<dbReference type="PANTHER" id="PTHR11839">
    <property type="entry name" value="UDP/ADP-SUGAR PYROPHOSPHATASE"/>
    <property type="match status" value="1"/>
</dbReference>
<proteinExistence type="inferred from homology"/>